<sequence>MALDVRASGNNGLLLLIAIVNVARSPEMRYGIAHVCVEDAGAPRVSWLVLARGVAPGAPLAPAAPLASAAAPEETRAPDEAPRFLPLPQRAMLYTSKYIALVSTTMSNDKVDYIDVASEGDKLLGAELCDGVPLLFSLKHGVLALSQPDAMHSTPSMCESPMGSPCPSDMYDGNLSLYEIDPHEVSGGAGGRGGACLGSSAALQLDAQLRDKQRAFGLFCDFLRAAGLWQRLGLVTAESGSVVSTENALGELADLLSMAIALRKLQQGPDAQLVDAAINQVSAAVLRCEVVRLNGTTCITI</sequence>
<dbReference type="GO" id="GO:0000972">
    <property type="term" value="P:transcription-dependent tethering of RNA polymerase II gene DNA at nuclear periphery"/>
    <property type="evidence" value="ECO:0007669"/>
    <property type="project" value="TreeGrafter"/>
</dbReference>
<dbReference type="PANTHER" id="PTHR13405:SF11">
    <property type="entry name" value="NUCLEAR PORE COMPLEX PROTEIN NUP133"/>
    <property type="match status" value="1"/>
</dbReference>
<dbReference type="InterPro" id="IPR015943">
    <property type="entry name" value="WD40/YVTN_repeat-like_dom_sf"/>
</dbReference>
<dbReference type="OrthoDB" id="103454at2759"/>
<evidence type="ECO:0000256" key="4">
    <source>
        <dbReference type="ARBA" id="ARBA00023242"/>
    </source>
</evidence>
<comment type="similarity">
    <text evidence="2">Belongs to the nucleoporin Nup133 family.</text>
</comment>
<keyword evidence="3" id="KW-0813">Transport</keyword>
<reference evidence="6" key="1">
    <citation type="submission" date="2025-08" db="UniProtKB">
        <authorList>
            <consortium name="RefSeq"/>
        </authorList>
    </citation>
    <scope>IDENTIFICATION</scope>
    <source>
        <strain evidence="6">Ishihara</strain>
        <tissue evidence="6">Whole body</tissue>
    </source>
</reference>
<name>A0A9J7DV89_SPOLT</name>
<dbReference type="PANTHER" id="PTHR13405">
    <property type="entry name" value="NUCLEAR PORE COMPLEX PROTEIN NUP133"/>
    <property type="match status" value="1"/>
</dbReference>
<keyword evidence="5" id="KW-1185">Reference proteome</keyword>
<dbReference type="AlphaFoldDB" id="A0A9J7DV89"/>
<keyword evidence="4" id="KW-0539">Nucleus</keyword>
<proteinExistence type="inferred from homology"/>
<evidence type="ECO:0000256" key="1">
    <source>
        <dbReference type="ARBA" id="ARBA00004123"/>
    </source>
</evidence>
<dbReference type="GO" id="GO:0031080">
    <property type="term" value="C:nuclear pore outer ring"/>
    <property type="evidence" value="ECO:0007669"/>
    <property type="project" value="TreeGrafter"/>
</dbReference>
<comment type="subcellular location">
    <subcellularLocation>
        <location evidence="1">Nucleus</location>
    </subcellularLocation>
</comment>
<evidence type="ECO:0000256" key="2">
    <source>
        <dbReference type="ARBA" id="ARBA00005569"/>
    </source>
</evidence>
<evidence type="ECO:0000256" key="3">
    <source>
        <dbReference type="ARBA" id="ARBA00022448"/>
    </source>
</evidence>
<dbReference type="SUPFAM" id="SSF117289">
    <property type="entry name" value="Nucleoporin domain"/>
    <property type="match status" value="1"/>
</dbReference>
<dbReference type="KEGG" id="sliu:111350540"/>
<dbReference type="Gene3D" id="2.130.10.10">
    <property type="entry name" value="YVTN repeat-like/Quinoprotein amine dehydrogenase"/>
    <property type="match status" value="1"/>
</dbReference>
<organism evidence="5 6">
    <name type="scientific">Spodoptera litura</name>
    <name type="common">Asian cotton leafworm</name>
    <dbReference type="NCBI Taxonomy" id="69820"/>
    <lineage>
        <taxon>Eukaryota</taxon>
        <taxon>Metazoa</taxon>
        <taxon>Ecdysozoa</taxon>
        <taxon>Arthropoda</taxon>
        <taxon>Hexapoda</taxon>
        <taxon>Insecta</taxon>
        <taxon>Pterygota</taxon>
        <taxon>Neoptera</taxon>
        <taxon>Endopterygota</taxon>
        <taxon>Lepidoptera</taxon>
        <taxon>Glossata</taxon>
        <taxon>Ditrysia</taxon>
        <taxon>Noctuoidea</taxon>
        <taxon>Noctuidae</taxon>
        <taxon>Amphipyrinae</taxon>
        <taxon>Spodoptera</taxon>
    </lineage>
</organism>
<dbReference type="RefSeq" id="XP_022817928.1">
    <property type="nucleotide sequence ID" value="XM_022962160.1"/>
</dbReference>
<dbReference type="GO" id="GO:0006606">
    <property type="term" value="P:protein import into nucleus"/>
    <property type="evidence" value="ECO:0007669"/>
    <property type="project" value="TreeGrafter"/>
</dbReference>
<dbReference type="GeneID" id="111350540"/>
<gene>
    <name evidence="6" type="primary">LOC111350540</name>
</gene>
<dbReference type="Proteomes" id="UP000301870">
    <property type="component" value="Chromosome 11"/>
</dbReference>
<dbReference type="GO" id="GO:0017056">
    <property type="term" value="F:structural constituent of nuclear pore"/>
    <property type="evidence" value="ECO:0007669"/>
    <property type="project" value="InterPro"/>
</dbReference>
<protein>
    <submittedName>
        <fullName evidence="6">Uncharacterized protein LOC111350540</fullName>
    </submittedName>
</protein>
<evidence type="ECO:0000313" key="6">
    <source>
        <dbReference type="RefSeq" id="XP_022817928.1"/>
    </source>
</evidence>
<dbReference type="GO" id="GO:0016973">
    <property type="term" value="P:poly(A)+ mRNA export from nucleus"/>
    <property type="evidence" value="ECO:0007669"/>
    <property type="project" value="TreeGrafter"/>
</dbReference>
<accession>A0A9J7DV89</accession>
<dbReference type="InterPro" id="IPR037624">
    <property type="entry name" value="Nup133-like"/>
</dbReference>
<evidence type="ECO:0000313" key="5">
    <source>
        <dbReference type="Proteomes" id="UP000301870"/>
    </source>
</evidence>